<protein>
    <submittedName>
        <fullName evidence="2">Uncharacterized protein</fullName>
    </submittedName>
</protein>
<accession>A0ABY8JV15</accession>
<proteinExistence type="predicted"/>
<organism evidence="2 3">
    <name type="scientific">Streptomyces cathayae</name>
    <dbReference type="NCBI Taxonomy" id="3031124"/>
    <lineage>
        <taxon>Bacteria</taxon>
        <taxon>Bacillati</taxon>
        <taxon>Actinomycetota</taxon>
        <taxon>Actinomycetes</taxon>
        <taxon>Kitasatosporales</taxon>
        <taxon>Streptomycetaceae</taxon>
        <taxon>Streptomyces</taxon>
    </lineage>
</organism>
<sequence length="74" mass="7941">MLLGPALWRARVVPLRLALGLTVSQPVHLASVLSGVRELDLVGWGLTAVGFAAAGRLLLLRMQNDGFDLPPLRD</sequence>
<gene>
    <name evidence="2" type="ORF">PYS65_06600</name>
</gene>
<name>A0ABY8JV15_9ACTN</name>
<reference evidence="2 3" key="1">
    <citation type="submission" date="2023-03" db="EMBL/GenBank/DDBJ databases">
        <authorList>
            <person name="Mo P."/>
        </authorList>
    </citation>
    <scope>NUCLEOTIDE SEQUENCE [LARGE SCALE GENOMIC DNA]</scope>
    <source>
        <strain evidence="2 3">HUAS 5</strain>
    </source>
</reference>
<feature type="transmembrane region" description="Helical" evidence="1">
    <location>
        <begin position="39"/>
        <end position="59"/>
    </location>
</feature>
<evidence type="ECO:0000313" key="3">
    <source>
        <dbReference type="Proteomes" id="UP001216440"/>
    </source>
</evidence>
<dbReference type="Proteomes" id="UP001216440">
    <property type="component" value="Chromosome"/>
</dbReference>
<dbReference type="EMBL" id="CP121682">
    <property type="protein sequence ID" value="WGD39825.1"/>
    <property type="molecule type" value="Genomic_DNA"/>
</dbReference>
<evidence type="ECO:0000256" key="1">
    <source>
        <dbReference type="SAM" id="Phobius"/>
    </source>
</evidence>
<dbReference type="RefSeq" id="WP_279332842.1">
    <property type="nucleotide sequence ID" value="NZ_CP121682.1"/>
</dbReference>
<keyword evidence="1" id="KW-1133">Transmembrane helix</keyword>
<keyword evidence="1" id="KW-0472">Membrane</keyword>
<keyword evidence="3" id="KW-1185">Reference proteome</keyword>
<keyword evidence="1" id="KW-0812">Transmembrane</keyword>
<evidence type="ECO:0000313" key="2">
    <source>
        <dbReference type="EMBL" id="WGD39825.1"/>
    </source>
</evidence>